<keyword evidence="1" id="KW-0812">Transmembrane</keyword>
<evidence type="ECO:0008006" key="4">
    <source>
        <dbReference type="Google" id="ProtNLM"/>
    </source>
</evidence>
<name>A0ABT6NBW4_9FIRM</name>
<keyword evidence="3" id="KW-1185">Reference proteome</keyword>
<evidence type="ECO:0000313" key="3">
    <source>
        <dbReference type="Proteomes" id="UP001158045"/>
    </source>
</evidence>
<sequence length="368" mass="41965">MSENIDKTKINMCPSCGGKMTFDPDDGMLKCQYCDTTKEIKYEHGEAIENPFHDALKEGARSWTEDDIQAVVCKNCGAKIIFDMYSKAQFCNYCGSSHVSIQAPEQIIPPGYVVPFAISEKKAGEAFKTWIGKRWFAPNKLKSSYKNNRLLGTYVPYWTFDTQTFNRYTAERGDYYYVTKTRTVNGKTETYQERHTRWMHVSGNYERFFDDVLISASNKVDSQILNKVDDFNLDGLVTYKPDFLSGFFAEKYSVPLEEGWTHGKRVVDQTLNSEITRKIGGDEVRFLNISTNYDDIMFKHVLLPLWISSYLFGEKSYNFMINGQTGAVQGAYPKSWLKISLAVVAGLIAVGLIYFLLSGQNNAALFVR</sequence>
<evidence type="ECO:0000313" key="2">
    <source>
        <dbReference type="EMBL" id="MDH8677910.1"/>
    </source>
</evidence>
<dbReference type="PANTHER" id="PTHR37826:SF3">
    <property type="entry name" value="J DOMAIN-CONTAINING PROTEIN"/>
    <property type="match status" value="1"/>
</dbReference>
<keyword evidence="1" id="KW-0472">Membrane</keyword>
<dbReference type="Proteomes" id="UP001158045">
    <property type="component" value="Unassembled WGS sequence"/>
</dbReference>
<reference evidence="2 3" key="1">
    <citation type="submission" date="2023-04" db="EMBL/GenBank/DDBJ databases">
        <title>Fusibacter bizertensis strain WBS, isolated from littoral bottom sediments of the Arctic seas - biochemical and genomic analysis.</title>
        <authorList>
            <person name="Brioukhanov A.L."/>
        </authorList>
    </citation>
    <scope>NUCLEOTIDE SEQUENCE [LARGE SCALE GENOMIC DNA]</scope>
    <source>
        <strain evidence="2 3">WBS</strain>
    </source>
</reference>
<keyword evidence="1" id="KW-1133">Transmembrane helix</keyword>
<accession>A0ABT6NBW4</accession>
<evidence type="ECO:0000256" key="1">
    <source>
        <dbReference type="SAM" id="Phobius"/>
    </source>
</evidence>
<organism evidence="2 3">
    <name type="scientific">Fusibacter bizertensis</name>
    <dbReference type="NCBI Taxonomy" id="1488331"/>
    <lineage>
        <taxon>Bacteria</taxon>
        <taxon>Bacillati</taxon>
        <taxon>Bacillota</taxon>
        <taxon>Clostridia</taxon>
        <taxon>Eubacteriales</taxon>
        <taxon>Eubacteriales Family XII. Incertae Sedis</taxon>
        <taxon>Fusibacter</taxon>
    </lineage>
</organism>
<dbReference type="EMBL" id="JARYZI010000004">
    <property type="protein sequence ID" value="MDH8677910.1"/>
    <property type="molecule type" value="Genomic_DNA"/>
</dbReference>
<protein>
    <recommendedName>
        <fullName evidence="4">TFIIB-type zinc ribbon-containing protein</fullName>
    </recommendedName>
</protein>
<dbReference type="PANTHER" id="PTHR37826">
    <property type="entry name" value="FLOTILLIN BAND_7_5 DOMAIN PROTEIN"/>
    <property type="match status" value="1"/>
</dbReference>
<dbReference type="RefSeq" id="WP_281093738.1">
    <property type="nucleotide sequence ID" value="NZ_JARYZI010000004.1"/>
</dbReference>
<comment type="caution">
    <text evidence="2">The sequence shown here is derived from an EMBL/GenBank/DDBJ whole genome shotgun (WGS) entry which is preliminary data.</text>
</comment>
<gene>
    <name evidence="2" type="ORF">QE109_07110</name>
</gene>
<feature type="transmembrane region" description="Helical" evidence="1">
    <location>
        <begin position="339"/>
        <end position="357"/>
    </location>
</feature>
<proteinExistence type="predicted"/>